<evidence type="ECO:0000313" key="1">
    <source>
        <dbReference type="EMBL" id="VDD75246.1"/>
    </source>
</evidence>
<dbReference type="PANTHER" id="PTHR23044">
    <property type="entry name" value="3'-5' EXONUCLEASE ERI1-RELATED"/>
    <property type="match status" value="1"/>
</dbReference>
<dbReference type="InterPro" id="IPR051274">
    <property type="entry name" value="3-5_Exoribonuclease"/>
</dbReference>
<dbReference type="AlphaFoldDB" id="A0A158QSR3"/>
<dbReference type="InterPro" id="IPR036397">
    <property type="entry name" value="RNaseH_sf"/>
</dbReference>
<reference evidence="1 2" key="1">
    <citation type="submission" date="2018-10" db="EMBL/GenBank/DDBJ databases">
        <authorList>
            <consortium name="Pathogen Informatics"/>
        </authorList>
    </citation>
    <scope>NUCLEOTIDE SEQUENCE [LARGE SCALE GENOMIC DNA]</scope>
</reference>
<organism evidence="1 2">
    <name type="scientific">Mesocestoides corti</name>
    <name type="common">Flatworm</name>
    <dbReference type="NCBI Taxonomy" id="53468"/>
    <lineage>
        <taxon>Eukaryota</taxon>
        <taxon>Metazoa</taxon>
        <taxon>Spiralia</taxon>
        <taxon>Lophotrochozoa</taxon>
        <taxon>Platyhelminthes</taxon>
        <taxon>Cestoda</taxon>
        <taxon>Eucestoda</taxon>
        <taxon>Cyclophyllidea</taxon>
        <taxon>Mesocestoididae</taxon>
        <taxon>Mesocestoides</taxon>
    </lineage>
</organism>
<accession>A0A158QSR3</accession>
<dbReference type="PANTHER" id="PTHR23044:SF61">
    <property type="entry name" value="3'-5' EXORIBONUCLEASE 1-RELATED"/>
    <property type="match status" value="1"/>
</dbReference>
<dbReference type="GO" id="GO:0003676">
    <property type="term" value="F:nucleic acid binding"/>
    <property type="evidence" value="ECO:0007669"/>
    <property type="project" value="InterPro"/>
</dbReference>
<dbReference type="SUPFAM" id="SSF53098">
    <property type="entry name" value="Ribonuclease H-like"/>
    <property type="match status" value="1"/>
</dbReference>
<dbReference type="STRING" id="53468.A0A158QSR3"/>
<evidence type="ECO:0008006" key="3">
    <source>
        <dbReference type="Google" id="ProtNLM"/>
    </source>
</evidence>
<gene>
    <name evidence="1" type="ORF">MCOS_LOCUS1249</name>
</gene>
<dbReference type="Proteomes" id="UP000267029">
    <property type="component" value="Unassembled WGS sequence"/>
</dbReference>
<proteinExistence type="predicted"/>
<protein>
    <recommendedName>
        <fullName evidence="3">Exonuclease domain-containing protein</fullName>
    </recommendedName>
</protein>
<dbReference type="OrthoDB" id="448399at2759"/>
<name>A0A158QSR3_MESCO</name>
<dbReference type="EMBL" id="UXSR01000144">
    <property type="protein sequence ID" value="VDD75246.1"/>
    <property type="molecule type" value="Genomic_DNA"/>
</dbReference>
<keyword evidence="2" id="KW-1185">Reference proteome</keyword>
<sequence length="1205" mass="132849">MLDWDIRTCLWNECHRKHLSLPVDLLTRIDLKVVFKRWYSTTKSETEAEFRGHFEDAVKAAGLSFIGRPHSGIDDARNTAALLNRQSPFRFSAQLTFSHSLLSNFVPKVQADSTLFLRLSLGFDFYLVRACRHLLSLPDLQDHFPSLGNKPLTDRDVTCLRRIPVLRQLNDELILCRPALEGCEYAHHDLVAWAIDHDILVKDFAMAILKTDVFNDAVYSAKVLPRLTRHVGDLAVDYRVALLLIQRLSSLRQKFLPTNHHMSLLHHLMPLLSATSKSEILARLHTRSEQCPTPLSPEESKFRSCARNFFNRLAASPGLSDLNPSSFSRSSGRPWAPSGQPSNIISTEALIDADLLLLTRPIDFLTELLYFPITQHSAALLPVVFTVRFAGYLQILSHVSYSLDIHLNGEKVSVARRLLAKLMALFEAEEEEGEQEAGEEQGVALLMRYLPMTGDLDPLQVALAAQASAFSNPVSMVSADDNAGLHSGRGLWTLCFACLFDQCARVGEKPQGHDLAADDDAADVTGCLGDRVPFIPPAVFPCPFPRHPKCPLPTLPSVPSWQPSCVVISGSRFAVGRSNLYGLLACLCSFFNGRKLRCQSTWPTVSFELADLVASTTHAEVVVQSLSLLLLPSPPAHLPDVHLVTLCRRLLDHHPTPLVVKMCVSVLAQTRASDTLGGHLRSVLAGEQNARLLMQCADFLPNDLLGLLRIPLPYKLVQSRLVDVAALNERCVSSLFLMVTTLHTSVSCHKLTNGRPPLLLSIIRLLSMSIAEVAAYSVGKQSPSTASLSIRQQLETESLVNRHDSQPTVQVNLLNVNQKIKTASICACWSARWLCSCQRLSSTALVKICKLDIEVANRGDIPPDLMFCLYREPSYVLLGRNPEPTLVQLVVELGAEVSELSMAVPSPSQPSCDDLCYDINVAVLFLFGFTPELAFASQTQITAMFLPLTKCHFEFTPAMPQPEHPLCHFAQPLSPSDLEEIFEVVSLSDGTWLALVNSFMVSSSKEPEIRSLWNRLSASSVILSLYAFLHRICSTDGGDVVGRWARAVGFVDQLVVGGLLHLAFSTRNPPTTTTATLSDTTSPPPDIHLGHHRGSLDLFDLVFGLLRVIDRFGAKPPSPMLGLVCQTLAVIGQRLVSRFATAPDAVTSDQVQVLVEQAVLVIEEIEAYIRGRGEPTTPPLEHLLASLDLVLNSLSRKQDQESPCT</sequence>
<dbReference type="InterPro" id="IPR012337">
    <property type="entry name" value="RNaseH-like_sf"/>
</dbReference>
<evidence type="ECO:0000313" key="2">
    <source>
        <dbReference type="Proteomes" id="UP000267029"/>
    </source>
</evidence>
<dbReference type="Gene3D" id="3.30.420.10">
    <property type="entry name" value="Ribonuclease H-like superfamily/Ribonuclease H"/>
    <property type="match status" value="1"/>
</dbReference>